<feature type="transmembrane region" description="Helical" evidence="1">
    <location>
        <begin position="31"/>
        <end position="51"/>
    </location>
</feature>
<sequence>MIALGVINKLILFPAVIIIAAILLGFRNAQLVVVLCLFTAPVAVSCFPMAAKLGADKELTSGIVVYTYVFGALTICTFIYTLKTLNLI</sequence>
<keyword evidence="1" id="KW-1133">Transmembrane helix</keyword>
<reference evidence="2" key="1">
    <citation type="submission" date="2019-08" db="EMBL/GenBank/DDBJ databases">
        <authorList>
            <person name="Kucharzyk K."/>
            <person name="Murdoch R.W."/>
            <person name="Higgins S."/>
            <person name="Loffler F."/>
        </authorList>
    </citation>
    <scope>NUCLEOTIDE SEQUENCE</scope>
</reference>
<dbReference type="EMBL" id="VSSQ01086030">
    <property type="protein sequence ID" value="MPN33506.1"/>
    <property type="molecule type" value="Genomic_DNA"/>
</dbReference>
<evidence type="ECO:0000256" key="1">
    <source>
        <dbReference type="SAM" id="Phobius"/>
    </source>
</evidence>
<dbReference type="Gene3D" id="1.20.1530.20">
    <property type="match status" value="1"/>
</dbReference>
<name>A0A645H4V2_9ZZZZ</name>
<evidence type="ECO:0000313" key="2">
    <source>
        <dbReference type="EMBL" id="MPN33506.1"/>
    </source>
</evidence>
<accession>A0A645H4V2</accession>
<organism evidence="2">
    <name type="scientific">bioreactor metagenome</name>
    <dbReference type="NCBI Taxonomy" id="1076179"/>
    <lineage>
        <taxon>unclassified sequences</taxon>
        <taxon>metagenomes</taxon>
        <taxon>ecological metagenomes</taxon>
    </lineage>
</organism>
<protein>
    <recommendedName>
        <fullName evidence="3">Membrane transport protein</fullName>
    </recommendedName>
</protein>
<keyword evidence="1" id="KW-0472">Membrane</keyword>
<dbReference type="AlphaFoldDB" id="A0A645H4V2"/>
<feature type="transmembrane region" description="Helical" evidence="1">
    <location>
        <begin position="6"/>
        <end position="24"/>
    </location>
</feature>
<evidence type="ECO:0008006" key="3">
    <source>
        <dbReference type="Google" id="ProtNLM"/>
    </source>
</evidence>
<feature type="transmembrane region" description="Helical" evidence="1">
    <location>
        <begin position="63"/>
        <end position="82"/>
    </location>
</feature>
<keyword evidence="1" id="KW-0812">Transmembrane</keyword>
<comment type="caution">
    <text evidence="2">The sequence shown here is derived from an EMBL/GenBank/DDBJ whole genome shotgun (WGS) entry which is preliminary data.</text>
</comment>
<proteinExistence type="predicted"/>
<dbReference type="InterPro" id="IPR038770">
    <property type="entry name" value="Na+/solute_symporter_sf"/>
</dbReference>
<gene>
    <name evidence="2" type="ORF">SDC9_180994</name>
</gene>